<feature type="chain" id="PRO_5045913408" evidence="2">
    <location>
        <begin position="23"/>
        <end position="124"/>
    </location>
</feature>
<feature type="compositionally biased region" description="Low complexity" evidence="1">
    <location>
        <begin position="42"/>
        <end position="57"/>
    </location>
</feature>
<feature type="region of interest" description="Disordered" evidence="1">
    <location>
        <begin position="40"/>
        <end position="90"/>
    </location>
</feature>
<dbReference type="Proteomes" id="UP001055101">
    <property type="component" value="Unassembled WGS sequence"/>
</dbReference>
<evidence type="ECO:0000313" key="4">
    <source>
        <dbReference type="Proteomes" id="UP001055101"/>
    </source>
</evidence>
<dbReference type="EMBL" id="BPRA01000014">
    <property type="protein sequence ID" value="GJE56578.1"/>
    <property type="molecule type" value="Genomic_DNA"/>
</dbReference>
<keyword evidence="4" id="KW-1185">Reference proteome</keyword>
<reference evidence="3" key="2">
    <citation type="submission" date="2021-08" db="EMBL/GenBank/DDBJ databases">
        <authorList>
            <person name="Tani A."/>
            <person name="Ola A."/>
            <person name="Ogura Y."/>
            <person name="Katsura K."/>
            <person name="Hayashi T."/>
        </authorList>
    </citation>
    <scope>NUCLEOTIDE SEQUENCE</scope>
    <source>
        <strain evidence="3">DSM 23674</strain>
    </source>
</reference>
<evidence type="ECO:0000313" key="3">
    <source>
        <dbReference type="EMBL" id="GJE56578.1"/>
    </source>
</evidence>
<dbReference type="RefSeq" id="WP_238232318.1">
    <property type="nucleotide sequence ID" value="NZ_BPRA01000014.1"/>
</dbReference>
<sequence length="124" mass="12098">MTRHAYLAAALLTALTAGPVLGSPCSEQIEALSGKVHEEGRQAIAAGTGGQADAAARGGQGKTGASGEASNTPPDKSADAGKGADKAQAAKVALDEARTADGKGDAKACMDAIGRARTELGNAP</sequence>
<evidence type="ECO:0000256" key="2">
    <source>
        <dbReference type="SAM" id="SignalP"/>
    </source>
</evidence>
<comment type="caution">
    <text evidence="3">The sequence shown here is derived from an EMBL/GenBank/DDBJ whole genome shotgun (WGS) entry which is preliminary data.</text>
</comment>
<organism evidence="3 4">
    <name type="scientific">Methylobacterium thuringiense</name>
    <dbReference type="NCBI Taxonomy" id="1003091"/>
    <lineage>
        <taxon>Bacteria</taxon>
        <taxon>Pseudomonadati</taxon>
        <taxon>Pseudomonadota</taxon>
        <taxon>Alphaproteobacteria</taxon>
        <taxon>Hyphomicrobiales</taxon>
        <taxon>Methylobacteriaceae</taxon>
        <taxon>Methylobacterium</taxon>
    </lineage>
</organism>
<feature type="compositionally biased region" description="Basic and acidic residues" evidence="1">
    <location>
        <begin position="76"/>
        <end position="85"/>
    </location>
</feature>
<keyword evidence="2" id="KW-0732">Signal</keyword>
<protein>
    <submittedName>
        <fullName evidence="3">Uncharacterized protein</fullName>
    </submittedName>
</protein>
<reference evidence="3" key="1">
    <citation type="journal article" date="2021" name="Front. Microbiol.">
        <title>Comprehensive Comparative Genomics and Phenotyping of Methylobacterium Species.</title>
        <authorList>
            <person name="Alessa O."/>
            <person name="Ogura Y."/>
            <person name="Fujitani Y."/>
            <person name="Takami H."/>
            <person name="Hayashi T."/>
            <person name="Sahin N."/>
            <person name="Tani A."/>
        </authorList>
    </citation>
    <scope>NUCLEOTIDE SEQUENCE</scope>
    <source>
        <strain evidence="3">DSM 23674</strain>
    </source>
</reference>
<evidence type="ECO:0000256" key="1">
    <source>
        <dbReference type="SAM" id="MobiDB-lite"/>
    </source>
</evidence>
<proteinExistence type="predicted"/>
<accession>A0ABQ4TMH5</accession>
<gene>
    <name evidence="3" type="ORF">EKPJFOCH_3085</name>
</gene>
<name>A0ABQ4TMH5_9HYPH</name>
<feature type="signal peptide" evidence="2">
    <location>
        <begin position="1"/>
        <end position="22"/>
    </location>
</feature>